<dbReference type="NCBIfam" id="TIGR01951">
    <property type="entry name" value="nusB"/>
    <property type="match status" value="1"/>
</dbReference>
<dbReference type="InterPro" id="IPR035926">
    <property type="entry name" value="NusB-like_sf"/>
</dbReference>
<comment type="function">
    <text evidence="6">Involved in transcription antitermination. Required for transcription of ribosomal RNA (rRNA) genes. Binds specifically to the boxA antiterminator sequence of the ribosomal RNA (rrn) operons.</text>
</comment>
<accession>A0ABY6ZN39</accession>
<keyword evidence="4 6" id="KW-0805">Transcription regulation</keyword>
<dbReference type="EMBL" id="CP104067">
    <property type="protein sequence ID" value="WAH44299.1"/>
    <property type="molecule type" value="Genomic_DNA"/>
</dbReference>
<reference evidence="8" key="1">
    <citation type="submission" date="2022-08" db="EMBL/GenBank/DDBJ databases">
        <title>Alicyclobacillus fastidiosus DSM 17978, complete genome.</title>
        <authorList>
            <person name="Wang Q."/>
            <person name="Cai R."/>
            <person name="Wang Z."/>
        </authorList>
    </citation>
    <scope>NUCLEOTIDE SEQUENCE</scope>
    <source>
        <strain evidence="8">DSM 17978</strain>
    </source>
</reference>
<dbReference type="Proteomes" id="UP001164761">
    <property type="component" value="Chromosome"/>
</dbReference>
<dbReference type="CDD" id="cd00619">
    <property type="entry name" value="Terminator_NusB"/>
    <property type="match status" value="1"/>
</dbReference>
<evidence type="ECO:0000313" key="8">
    <source>
        <dbReference type="EMBL" id="WAH44299.1"/>
    </source>
</evidence>
<gene>
    <name evidence="6 8" type="primary">nusB</name>
    <name evidence="8" type="ORF">NZD89_13455</name>
</gene>
<evidence type="ECO:0000256" key="6">
    <source>
        <dbReference type="HAMAP-Rule" id="MF_00073"/>
    </source>
</evidence>
<name>A0ABY6ZN39_9BACL</name>
<keyword evidence="9" id="KW-1185">Reference proteome</keyword>
<keyword evidence="2 6" id="KW-0889">Transcription antitermination</keyword>
<feature type="domain" description="NusB/RsmB/TIM44" evidence="7">
    <location>
        <begin position="4"/>
        <end position="129"/>
    </location>
</feature>
<dbReference type="InterPro" id="IPR006027">
    <property type="entry name" value="NusB_RsmB_TIM44"/>
</dbReference>
<sequence length="149" mass="16418">MTRHEARQCAVQALYQIDLSGSPALDAISFALEDKSVTDADLAYIRTLVEGTRAQLVDIDERLSQVMERWSTERVGRVELNVLRLAMYELMFDHSIPSATILDEAVRLAKGFATETSGKFVNGVLAKVLPTVRSVQARESETGGKSTES</sequence>
<proteinExistence type="inferred from homology"/>
<dbReference type="Gene3D" id="1.10.940.10">
    <property type="entry name" value="NusB-like"/>
    <property type="match status" value="1"/>
</dbReference>
<evidence type="ECO:0000259" key="7">
    <source>
        <dbReference type="Pfam" id="PF01029"/>
    </source>
</evidence>
<organism evidence="8 9">
    <name type="scientific">Alicyclobacillus fastidiosus</name>
    <dbReference type="NCBI Taxonomy" id="392011"/>
    <lineage>
        <taxon>Bacteria</taxon>
        <taxon>Bacillati</taxon>
        <taxon>Bacillota</taxon>
        <taxon>Bacilli</taxon>
        <taxon>Bacillales</taxon>
        <taxon>Alicyclobacillaceae</taxon>
        <taxon>Alicyclobacillus</taxon>
    </lineage>
</organism>
<evidence type="ECO:0000313" key="9">
    <source>
        <dbReference type="Proteomes" id="UP001164761"/>
    </source>
</evidence>
<evidence type="ECO:0000256" key="2">
    <source>
        <dbReference type="ARBA" id="ARBA00022814"/>
    </source>
</evidence>
<comment type="similarity">
    <text evidence="1 6">Belongs to the NusB family.</text>
</comment>
<dbReference type="RefSeq" id="WP_268008195.1">
    <property type="nucleotide sequence ID" value="NZ_BSUT01000001.1"/>
</dbReference>
<evidence type="ECO:0000256" key="5">
    <source>
        <dbReference type="ARBA" id="ARBA00023163"/>
    </source>
</evidence>
<protein>
    <recommendedName>
        <fullName evidence="6">Transcription antitermination protein NusB</fullName>
    </recommendedName>
    <alternativeName>
        <fullName evidence="6">Antitermination factor NusB</fullName>
    </alternativeName>
</protein>
<keyword evidence="3 6" id="KW-0694">RNA-binding</keyword>
<dbReference type="PANTHER" id="PTHR11078">
    <property type="entry name" value="N UTILIZATION SUBSTANCE PROTEIN B-RELATED"/>
    <property type="match status" value="1"/>
</dbReference>
<evidence type="ECO:0000256" key="1">
    <source>
        <dbReference type="ARBA" id="ARBA00005952"/>
    </source>
</evidence>
<dbReference type="HAMAP" id="MF_00073">
    <property type="entry name" value="NusB"/>
    <property type="match status" value="1"/>
</dbReference>
<dbReference type="Pfam" id="PF01029">
    <property type="entry name" value="NusB"/>
    <property type="match status" value="1"/>
</dbReference>
<dbReference type="InterPro" id="IPR011605">
    <property type="entry name" value="NusB_fam"/>
</dbReference>
<evidence type="ECO:0000256" key="4">
    <source>
        <dbReference type="ARBA" id="ARBA00023015"/>
    </source>
</evidence>
<evidence type="ECO:0000256" key="3">
    <source>
        <dbReference type="ARBA" id="ARBA00022884"/>
    </source>
</evidence>
<keyword evidence="5 6" id="KW-0804">Transcription</keyword>
<dbReference type="SUPFAM" id="SSF48013">
    <property type="entry name" value="NusB-like"/>
    <property type="match status" value="1"/>
</dbReference>
<dbReference type="PANTHER" id="PTHR11078:SF3">
    <property type="entry name" value="ANTITERMINATION NUSB DOMAIN-CONTAINING PROTEIN"/>
    <property type="match status" value="1"/>
</dbReference>